<feature type="binding site" evidence="4">
    <location>
        <position position="88"/>
    </location>
    <ligand>
        <name>Mg(2+)</name>
        <dbReference type="ChEBI" id="CHEBI:18420"/>
        <label>1</label>
        <note>catalytic</note>
    </ligand>
</feature>
<evidence type="ECO:0000313" key="6">
    <source>
        <dbReference type="Proteomes" id="UP000036106"/>
    </source>
</evidence>
<dbReference type="GO" id="GO:0007165">
    <property type="term" value="P:signal transduction"/>
    <property type="evidence" value="ECO:0007669"/>
    <property type="project" value="TreeGrafter"/>
</dbReference>
<dbReference type="GO" id="GO:0008934">
    <property type="term" value="F:inositol monophosphate 1-phosphatase activity"/>
    <property type="evidence" value="ECO:0007669"/>
    <property type="project" value="TreeGrafter"/>
</dbReference>
<dbReference type="PANTHER" id="PTHR20854:SF4">
    <property type="entry name" value="INOSITOL-1-MONOPHOSPHATASE-RELATED"/>
    <property type="match status" value="1"/>
</dbReference>
<sequence>MKETSQEIDRFLVELLTNVGKNLEQDVTKTKDVDTKSGPNDLVTNFDKSTERNIVGIIKQNYPDATIVSEEGFGDVVNSMAGLVFFVDPIDGTMNFVKCHDSFASMVGVYLDGKPLVGAIINVMEHRIYHGGPDLGVFENNHQLAQPINSTLKEGLVIISGPMVLKNYLNTQEVVHKSSGLRVLGCAGIVFEHLLKGKEVLYMSYLKPWDLAAGRVLCETLGLSVVGVDGEPVDMLKSQVVIAGTQKVVSEVLETVKNSK</sequence>
<name>A0A0H4QYA4_9LACO</name>
<protein>
    <submittedName>
        <fullName evidence="5">Fructose 1,6-bisphosphatase</fullName>
    </submittedName>
</protein>
<dbReference type="PROSITE" id="PS00629">
    <property type="entry name" value="IMP_1"/>
    <property type="match status" value="1"/>
</dbReference>
<dbReference type="PRINTS" id="PR00377">
    <property type="entry name" value="IMPHPHTASES"/>
</dbReference>
<dbReference type="SUPFAM" id="SSF56655">
    <property type="entry name" value="Carbohydrate phosphatase"/>
    <property type="match status" value="1"/>
</dbReference>
<dbReference type="STRING" id="1007676.ABM34_01990"/>
<feature type="binding site" evidence="4">
    <location>
        <position position="90"/>
    </location>
    <ligand>
        <name>Mg(2+)</name>
        <dbReference type="ChEBI" id="CHEBI:18420"/>
        <label>2</label>
    </ligand>
</feature>
<dbReference type="PANTHER" id="PTHR20854">
    <property type="entry name" value="INOSITOL MONOPHOSPHATASE"/>
    <property type="match status" value="1"/>
</dbReference>
<dbReference type="GO" id="GO:0046872">
    <property type="term" value="F:metal ion binding"/>
    <property type="evidence" value="ECO:0007669"/>
    <property type="project" value="UniProtKB-KW"/>
</dbReference>
<dbReference type="Gene3D" id="3.30.540.10">
    <property type="entry name" value="Fructose-1,6-Bisphosphatase, subunit A, domain 1"/>
    <property type="match status" value="1"/>
</dbReference>
<proteinExistence type="predicted"/>
<dbReference type="Proteomes" id="UP000036106">
    <property type="component" value="Chromosome"/>
</dbReference>
<evidence type="ECO:0000313" key="5">
    <source>
        <dbReference type="EMBL" id="AKP66440.1"/>
    </source>
</evidence>
<gene>
    <name evidence="5" type="ORF">ABM34_01990</name>
</gene>
<feature type="binding site" evidence="4">
    <location>
        <position position="210"/>
    </location>
    <ligand>
        <name>Mg(2+)</name>
        <dbReference type="ChEBI" id="CHEBI:18420"/>
        <label>1</label>
        <note>catalytic</note>
    </ligand>
</feature>
<evidence type="ECO:0000256" key="3">
    <source>
        <dbReference type="ARBA" id="ARBA00022842"/>
    </source>
</evidence>
<organism evidence="5 6">
    <name type="scientific">Companilactobacillus ginsenosidimutans</name>
    <dbReference type="NCBI Taxonomy" id="1007676"/>
    <lineage>
        <taxon>Bacteria</taxon>
        <taxon>Bacillati</taxon>
        <taxon>Bacillota</taxon>
        <taxon>Bacilli</taxon>
        <taxon>Lactobacillales</taxon>
        <taxon>Lactobacillaceae</taxon>
        <taxon>Companilactobacillus</taxon>
    </lineage>
</organism>
<reference evidence="6" key="1">
    <citation type="submission" date="2015-07" db="EMBL/GenBank/DDBJ databases">
        <title>Lactobacillus ginsenosidimutans/EMML 3141/ whole genome sequencing.</title>
        <authorList>
            <person name="Kim M.K."/>
            <person name="Im W.-T."/>
            <person name="Srinivasan S."/>
            <person name="Lee J.-J."/>
        </authorList>
    </citation>
    <scope>NUCLEOTIDE SEQUENCE [LARGE SCALE GENOMIC DNA]</scope>
    <source>
        <strain evidence="6">EMML 3041</strain>
    </source>
</reference>
<dbReference type="InterPro" id="IPR020583">
    <property type="entry name" value="Inositol_monoP_metal-BS"/>
</dbReference>
<feature type="binding site" evidence="4">
    <location>
        <position position="91"/>
    </location>
    <ligand>
        <name>Mg(2+)</name>
        <dbReference type="ChEBI" id="CHEBI:18420"/>
        <label>1</label>
        <note>catalytic</note>
    </ligand>
</feature>
<dbReference type="OrthoDB" id="9772456at2"/>
<dbReference type="CDD" id="cd01637">
    <property type="entry name" value="IMPase_like"/>
    <property type="match status" value="1"/>
</dbReference>
<dbReference type="Gene3D" id="3.40.190.80">
    <property type="match status" value="1"/>
</dbReference>
<evidence type="ECO:0000256" key="1">
    <source>
        <dbReference type="ARBA" id="ARBA00022723"/>
    </source>
</evidence>
<dbReference type="KEGG" id="lgn:ABM34_01990"/>
<dbReference type="EMBL" id="CP012034">
    <property type="protein sequence ID" value="AKP66440.1"/>
    <property type="molecule type" value="Genomic_DNA"/>
</dbReference>
<evidence type="ECO:0000256" key="2">
    <source>
        <dbReference type="ARBA" id="ARBA00022801"/>
    </source>
</evidence>
<dbReference type="GO" id="GO:0006020">
    <property type="term" value="P:inositol metabolic process"/>
    <property type="evidence" value="ECO:0007669"/>
    <property type="project" value="TreeGrafter"/>
</dbReference>
<comment type="cofactor">
    <cofactor evidence="4">
        <name>Mg(2+)</name>
        <dbReference type="ChEBI" id="CHEBI:18420"/>
    </cofactor>
</comment>
<keyword evidence="3 4" id="KW-0460">Magnesium</keyword>
<dbReference type="Pfam" id="PF00459">
    <property type="entry name" value="Inositol_P"/>
    <property type="match status" value="1"/>
</dbReference>
<dbReference type="PATRIC" id="fig|1007676.4.peg.415"/>
<accession>A0A0H4QYA4</accession>
<feature type="binding site" evidence="4">
    <location>
        <position position="70"/>
    </location>
    <ligand>
        <name>Mg(2+)</name>
        <dbReference type="ChEBI" id="CHEBI:18420"/>
        <label>1</label>
        <note>catalytic</note>
    </ligand>
</feature>
<dbReference type="RefSeq" id="WP_048702803.1">
    <property type="nucleotide sequence ID" value="NZ_CP012034.1"/>
</dbReference>
<dbReference type="InterPro" id="IPR000760">
    <property type="entry name" value="Inositol_monophosphatase-like"/>
</dbReference>
<dbReference type="AlphaFoldDB" id="A0A0H4QYA4"/>
<evidence type="ECO:0000256" key="4">
    <source>
        <dbReference type="PIRSR" id="PIRSR600760-2"/>
    </source>
</evidence>
<keyword evidence="6" id="KW-1185">Reference proteome</keyword>
<keyword evidence="2" id="KW-0378">Hydrolase</keyword>
<keyword evidence="1 4" id="KW-0479">Metal-binding</keyword>